<evidence type="ECO:0000313" key="1">
    <source>
        <dbReference type="EMBL" id="SHG86340.1"/>
    </source>
</evidence>
<dbReference type="Proteomes" id="UP000184221">
    <property type="component" value="Unassembled WGS sequence"/>
</dbReference>
<evidence type="ECO:0000313" key="2">
    <source>
        <dbReference type="Proteomes" id="UP000184221"/>
    </source>
</evidence>
<proteinExistence type="predicted"/>
<accession>A0A1M5N9Z5</accession>
<gene>
    <name evidence="1" type="ORF">SAMN05443551_0828</name>
</gene>
<organism evidence="1 2">
    <name type="scientific">Marivita hallyeonensis</name>
    <dbReference type="NCBI Taxonomy" id="996342"/>
    <lineage>
        <taxon>Bacteria</taxon>
        <taxon>Pseudomonadati</taxon>
        <taxon>Pseudomonadota</taxon>
        <taxon>Alphaproteobacteria</taxon>
        <taxon>Rhodobacterales</taxon>
        <taxon>Roseobacteraceae</taxon>
        <taxon>Marivita</taxon>
    </lineage>
</organism>
<sequence length="47" mass="5156">MSRNKPVSLRPWPVENLHISEKKKQGCLVPSCSCTFSQYVCMTGGAG</sequence>
<keyword evidence="2" id="KW-1185">Reference proteome</keyword>
<protein>
    <submittedName>
        <fullName evidence="1">Uncharacterized protein</fullName>
    </submittedName>
</protein>
<name>A0A1M5N9Z5_9RHOB</name>
<dbReference type="EMBL" id="FQXC01000001">
    <property type="protein sequence ID" value="SHG86340.1"/>
    <property type="molecule type" value="Genomic_DNA"/>
</dbReference>
<reference evidence="1 2" key="1">
    <citation type="submission" date="2016-11" db="EMBL/GenBank/DDBJ databases">
        <authorList>
            <person name="Jaros S."/>
            <person name="Januszkiewicz K."/>
            <person name="Wedrychowicz H."/>
        </authorList>
    </citation>
    <scope>NUCLEOTIDE SEQUENCE [LARGE SCALE GENOMIC DNA]</scope>
    <source>
        <strain evidence="1 2">DSM 29431</strain>
    </source>
</reference>
<dbReference type="AlphaFoldDB" id="A0A1M5N9Z5"/>